<gene>
    <name evidence="15" type="ORF">SAMN05192543_108290</name>
</gene>
<dbReference type="Pfam" id="PF03949">
    <property type="entry name" value="Malic_M"/>
    <property type="match status" value="1"/>
</dbReference>
<dbReference type="Pfam" id="PF01515">
    <property type="entry name" value="PTA_PTB"/>
    <property type="match status" value="1"/>
</dbReference>
<dbReference type="Gene3D" id="3.40.50.10950">
    <property type="match status" value="1"/>
</dbReference>
<dbReference type="STRING" id="420953.SAMN05192543_108290"/>
<dbReference type="InterPro" id="IPR051674">
    <property type="entry name" value="Malate_Decarboxylase"/>
</dbReference>
<evidence type="ECO:0000313" key="16">
    <source>
        <dbReference type="Proteomes" id="UP000199548"/>
    </source>
</evidence>
<evidence type="ECO:0000256" key="6">
    <source>
        <dbReference type="ARBA" id="ARBA00022723"/>
    </source>
</evidence>
<evidence type="ECO:0000256" key="8">
    <source>
        <dbReference type="ARBA" id="ARBA00023268"/>
    </source>
</evidence>
<dbReference type="GO" id="GO:0004470">
    <property type="term" value="F:malic enzyme activity"/>
    <property type="evidence" value="ECO:0007669"/>
    <property type="project" value="InterPro"/>
</dbReference>
<feature type="binding site" evidence="11">
    <location>
        <position position="204"/>
    </location>
    <ligand>
        <name>a divalent metal cation</name>
        <dbReference type="ChEBI" id="CHEBI:60240"/>
    </ligand>
</feature>
<dbReference type="PRINTS" id="PR00072">
    <property type="entry name" value="MALOXRDTASE"/>
</dbReference>
<protein>
    <submittedName>
        <fullName evidence="15">Malate dehydrogenase (Oxaloacetate-decarboxylating)(NADP+)</fullName>
    </submittedName>
</protein>
<dbReference type="AlphaFoldDB" id="A0A1I3SML6"/>
<dbReference type="InterPro" id="IPR001891">
    <property type="entry name" value="Malic_OxRdtase"/>
</dbReference>
<comment type="similarity">
    <text evidence="5 12">Belongs to the malic enzymes family.</text>
</comment>
<dbReference type="Pfam" id="PF00390">
    <property type="entry name" value="malic"/>
    <property type="match status" value="1"/>
</dbReference>
<evidence type="ECO:0000259" key="14">
    <source>
        <dbReference type="SMART" id="SM01274"/>
    </source>
</evidence>
<dbReference type="Gene3D" id="3.40.50.720">
    <property type="entry name" value="NAD(P)-binding Rossmann-like Domain"/>
    <property type="match status" value="1"/>
</dbReference>
<keyword evidence="7" id="KW-0560">Oxidoreductase</keyword>
<dbReference type="SUPFAM" id="SSF53659">
    <property type="entry name" value="Isocitrate/Isopropylmalate dehydrogenase-like"/>
    <property type="match status" value="1"/>
</dbReference>
<feature type="binding site" evidence="10">
    <location>
        <position position="178"/>
    </location>
    <ligand>
        <name>a divalent metal cation</name>
        <dbReference type="ChEBI" id="CHEBI:60240"/>
    </ligand>
</feature>
<accession>A0A1I3SML6</accession>
<dbReference type="InterPro" id="IPR037062">
    <property type="entry name" value="Malic_N_dom_sf"/>
</dbReference>
<dbReference type="Gene3D" id="3.40.50.10380">
    <property type="entry name" value="Malic enzyme, N-terminal domain"/>
    <property type="match status" value="1"/>
</dbReference>
<dbReference type="PANTHER" id="PTHR43237">
    <property type="entry name" value="NADP-DEPENDENT MALIC ENZYME"/>
    <property type="match status" value="1"/>
</dbReference>
<evidence type="ECO:0000256" key="4">
    <source>
        <dbReference type="ARBA" id="ARBA00008756"/>
    </source>
</evidence>
<feature type="binding site" evidence="11">
    <location>
        <position position="328"/>
    </location>
    <ligand>
        <name>a divalent metal cation</name>
        <dbReference type="ChEBI" id="CHEBI:60240"/>
    </ligand>
</feature>
<evidence type="ECO:0000256" key="2">
    <source>
        <dbReference type="ARBA" id="ARBA00001946"/>
    </source>
</evidence>
<evidence type="ECO:0000256" key="1">
    <source>
        <dbReference type="ARBA" id="ARBA00001936"/>
    </source>
</evidence>
<dbReference type="InterPro" id="IPR012188">
    <property type="entry name" value="ME_PTA"/>
</dbReference>
<evidence type="ECO:0000256" key="7">
    <source>
        <dbReference type="ARBA" id="ARBA00023002"/>
    </source>
</evidence>
<dbReference type="CDD" id="cd05311">
    <property type="entry name" value="NAD_bind_2_malic_enz"/>
    <property type="match status" value="1"/>
</dbReference>
<dbReference type="SUPFAM" id="SSF51735">
    <property type="entry name" value="NAD(P)-binding Rossmann-fold domains"/>
    <property type="match status" value="1"/>
</dbReference>
<feature type="binding site" evidence="11">
    <location>
        <begin position="118"/>
        <end position="125"/>
    </location>
    <ligand>
        <name>NADP(+)</name>
        <dbReference type="ChEBI" id="CHEBI:58349"/>
    </ligand>
</feature>
<dbReference type="EMBL" id="FOQU01000008">
    <property type="protein sequence ID" value="SFJ59945.1"/>
    <property type="molecule type" value="Genomic_DNA"/>
</dbReference>
<dbReference type="PANTHER" id="PTHR43237:SF4">
    <property type="entry name" value="NADP-DEPENDENT MALIC ENZYME"/>
    <property type="match status" value="1"/>
</dbReference>
<dbReference type="Proteomes" id="UP000199548">
    <property type="component" value="Unassembled WGS sequence"/>
</dbReference>
<dbReference type="InterPro" id="IPR012301">
    <property type="entry name" value="Malic_N_dom"/>
</dbReference>
<dbReference type="GO" id="GO:0016746">
    <property type="term" value="F:acyltransferase activity"/>
    <property type="evidence" value="ECO:0007669"/>
    <property type="project" value="InterPro"/>
</dbReference>
<feature type="domain" description="Malic enzyme N-terminal" evidence="14">
    <location>
        <begin position="60"/>
        <end position="193"/>
    </location>
</feature>
<keyword evidence="11" id="KW-0521">NADP</keyword>
<dbReference type="FunFam" id="3.40.50.10380:FF:000003">
    <property type="entry name" value="NADP-dependent malic enzyme"/>
    <property type="match status" value="1"/>
</dbReference>
<comment type="cofactor">
    <cofactor evidence="1">
        <name>Mn(2+)</name>
        <dbReference type="ChEBI" id="CHEBI:29035"/>
    </cofactor>
</comment>
<dbReference type="InterPro" id="IPR012302">
    <property type="entry name" value="Malic_NAD-bd"/>
</dbReference>
<evidence type="ECO:0000256" key="11">
    <source>
        <dbReference type="PIRSR" id="PIRSR036684-3"/>
    </source>
</evidence>
<dbReference type="InterPro" id="IPR036291">
    <property type="entry name" value="NAD(P)-bd_dom_sf"/>
</dbReference>
<dbReference type="NCBIfam" id="NF009501">
    <property type="entry name" value="PRK12861.1"/>
    <property type="match status" value="1"/>
</dbReference>
<comment type="cofactor">
    <cofactor evidence="2">
        <name>Mg(2+)</name>
        <dbReference type="ChEBI" id="CHEBI:18420"/>
    </cofactor>
</comment>
<evidence type="ECO:0000256" key="12">
    <source>
        <dbReference type="RuleBase" id="RU003427"/>
    </source>
</evidence>
<name>A0A1I3SML6_9BURK</name>
<dbReference type="GO" id="GO:0006108">
    <property type="term" value="P:malate metabolic process"/>
    <property type="evidence" value="ECO:0007669"/>
    <property type="project" value="InterPro"/>
</dbReference>
<dbReference type="GO" id="GO:0016616">
    <property type="term" value="F:oxidoreductase activity, acting on the CH-OH group of donors, NAD or NADP as acceptor"/>
    <property type="evidence" value="ECO:0007669"/>
    <property type="project" value="InterPro"/>
</dbReference>
<evidence type="ECO:0000256" key="9">
    <source>
        <dbReference type="PIRSR" id="PIRSR036684-1"/>
    </source>
</evidence>
<evidence type="ECO:0000313" key="15">
    <source>
        <dbReference type="EMBL" id="SFJ59945.1"/>
    </source>
</evidence>
<dbReference type="SMART" id="SM00919">
    <property type="entry name" value="Malic_M"/>
    <property type="match status" value="1"/>
</dbReference>
<dbReference type="PIRSF" id="PIRSF036684">
    <property type="entry name" value="ME_PTA"/>
    <property type="match status" value="1"/>
</dbReference>
<evidence type="ECO:0000259" key="13">
    <source>
        <dbReference type="SMART" id="SM00919"/>
    </source>
</evidence>
<dbReference type="InterPro" id="IPR002505">
    <property type="entry name" value="PTA_PTB"/>
</dbReference>
<keyword evidence="16" id="KW-1185">Reference proteome</keyword>
<evidence type="ECO:0000256" key="10">
    <source>
        <dbReference type="PIRSR" id="PIRSR036684-2"/>
    </source>
</evidence>
<dbReference type="InterPro" id="IPR042113">
    <property type="entry name" value="P_AcTrfase_dom1"/>
</dbReference>
<sequence length="803" mass="86798">MPRPTGARANRRTVDYPLDTCKRKGPHDAMRWTQFLSPRRPKMDEQLKQSALAYHQNPKPGKISVTPTKPLSNQLDLSLAYSPGVAAACMAIYEEPLDAQKYTSRGNLVGVVTNGTAVLGLGNIGPLAAKPVMEGKGCLFKKFAGIDVFDIELAETDPDKLVDAIAMLEPTLGGINLEDIKAPECFYIEKKLRERMKIPVFHDDQHGTAIIASAAILNGLKVVDKKLDEVKLVCSGAGAAAIACLDLLVHLGLSKKNVLVADSKGVIYEGRGNLDPSKERYAANTDARTLADAIRGADVFLGCSSAGVLKPEMVVEMGTRPLILALANPEPEIRPEDAKRVRPDAIIATGRSDYPNQVNNVLCFPFIFRGALDVGATTITEEMKLACVRAIAELAEETDQGDEVAKAYEGHSLEFGPDYLIPKPFDPRLIIKIAPAVAQAAMDSGVATRPIKDMDAYREELGTTVYRTGMVMRPVFAAAKSEPARIVFAEGEDERVLRAAQFVLLEKIAKPIIIGRPAVIEMRLQKMGSKLKCGEDFEIVNPEDDPRFQKCWQAYHEIGAREGVTPELAKAAMRKSNTLIGAILVRLGDADGMICGMIDNYHSHLKFVEQVLGKAENVQNFAAMNLLMLPGRNLFICDTYVNEVPTAEQLADMTILAAREIEKFGITPKIALLSNSNFGSIPSASSQRMATARKLIAERAPTLEIDGEMHGDAALSEAVRKAAFPGSTLSGEANLLIMPNVEAANITYNLLKMIGGDGVTVGPFLLGAEKPVHILTPAATVRRIINMTAVASANANVQRAAAK</sequence>
<dbReference type="FunFam" id="3.40.50.720:FF:000095">
    <property type="entry name" value="NADP-dependent malic enzyme"/>
    <property type="match status" value="1"/>
</dbReference>
<organism evidence="15 16">
    <name type="scientific">Paraburkholderia megapolitana</name>
    <dbReference type="NCBI Taxonomy" id="420953"/>
    <lineage>
        <taxon>Bacteria</taxon>
        <taxon>Pseudomonadati</taxon>
        <taxon>Pseudomonadota</taxon>
        <taxon>Betaproteobacteria</taxon>
        <taxon>Burkholderiales</taxon>
        <taxon>Burkholderiaceae</taxon>
        <taxon>Paraburkholderia</taxon>
    </lineage>
</organism>
<evidence type="ECO:0000256" key="5">
    <source>
        <dbReference type="ARBA" id="ARBA00008785"/>
    </source>
</evidence>
<dbReference type="SUPFAM" id="SSF53223">
    <property type="entry name" value="Aminoacid dehydrogenase-like, N-terminal domain"/>
    <property type="match status" value="1"/>
</dbReference>
<reference evidence="15 16" key="1">
    <citation type="submission" date="2016-10" db="EMBL/GenBank/DDBJ databases">
        <authorList>
            <person name="de Groot N.N."/>
        </authorList>
    </citation>
    <scope>NUCLEOTIDE SEQUENCE [LARGE SCALE GENOMIC DNA]</scope>
    <source>
        <strain evidence="15 16">LMG 23650</strain>
    </source>
</reference>
<dbReference type="InterPro" id="IPR045213">
    <property type="entry name" value="Malic_NAD-bd_bact_type"/>
</dbReference>
<comment type="similarity">
    <text evidence="3">In the N-terminal section; belongs to the malic enzymes family.</text>
</comment>
<keyword evidence="6 10" id="KW-0479">Metal-binding</keyword>
<dbReference type="SMART" id="SM01274">
    <property type="entry name" value="malic"/>
    <property type="match status" value="1"/>
</dbReference>
<dbReference type="Gene3D" id="3.40.50.10750">
    <property type="entry name" value="Isocitrate/Isopropylmalate dehydrogenase-like"/>
    <property type="match status" value="1"/>
</dbReference>
<dbReference type="InterPro" id="IPR046346">
    <property type="entry name" value="Aminoacid_DH-like_N_sf"/>
</dbReference>
<evidence type="ECO:0000256" key="3">
    <source>
        <dbReference type="ARBA" id="ARBA00007686"/>
    </source>
</evidence>
<comment type="similarity">
    <text evidence="4">In the C-terminal section; belongs to the phosphate acetyltransferase and butyryltransferase family.</text>
</comment>
<dbReference type="GO" id="GO:0051287">
    <property type="term" value="F:NAD binding"/>
    <property type="evidence" value="ECO:0007669"/>
    <property type="project" value="InterPro"/>
</dbReference>
<keyword evidence="8" id="KW-0511">Multifunctional enzyme</keyword>
<feature type="domain" description="Malic enzyme NAD-binding" evidence="13">
    <location>
        <begin position="205"/>
        <end position="442"/>
    </location>
</feature>
<feature type="binding site" evidence="10">
    <location>
        <position position="179"/>
    </location>
    <ligand>
        <name>a divalent metal cation</name>
        <dbReference type="ChEBI" id="CHEBI:60240"/>
    </ligand>
</feature>
<dbReference type="GO" id="GO:0046872">
    <property type="term" value="F:metal ion binding"/>
    <property type="evidence" value="ECO:0007669"/>
    <property type="project" value="UniProtKB-KW"/>
</dbReference>
<feature type="active site" description="Proton acceptor" evidence="9">
    <location>
        <position position="136"/>
    </location>
</feature>
<proteinExistence type="inferred from homology"/>
<dbReference type="InterPro" id="IPR042112">
    <property type="entry name" value="P_AcTrfase_dom2"/>
</dbReference>